<evidence type="ECO:0000256" key="3">
    <source>
        <dbReference type="ARBA" id="ARBA00022989"/>
    </source>
</evidence>
<feature type="transmembrane region" description="Helical" evidence="5">
    <location>
        <begin position="49"/>
        <end position="66"/>
    </location>
</feature>
<feature type="transmembrane region" description="Helical" evidence="5">
    <location>
        <begin position="294"/>
        <end position="313"/>
    </location>
</feature>
<dbReference type="PANTHER" id="PTHR23501:SF194">
    <property type="entry name" value="EFFLUX PUMP ANTIBIOTIC RESISTANCE PROTEIN"/>
    <property type="match status" value="1"/>
</dbReference>
<keyword evidence="2 5" id="KW-0812">Transmembrane</keyword>
<dbReference type="EMBL" id="CP017803">
    <property type="protein sequence ID" value="ATZ59900.1"/>
    <property type="molecule type" value="Genomic_DNA"/>
</dbReference>
<evidence type="ECO:0000256" key="2">
    <source>
        <dbReference type="ARBA" id="ARBA00022692"/>
    </source>
</evidence>
<dbReference type="CDD" id="cd17321">
    <property type="entry name" value="MFS_MMR_MDR_like"/>
    <property type="match status" value="1"/>
</dbReference>
<dbReference type="GO" id="GO:0005886">
    <property type="term" value="C:plasma membrane"/>
    <property type="evidence" value="ECO:0007669"/>
    <property type="project" value="TreeGrafter"/>
</dbReference>
<feature type="domain" description="Major facilitator superfamily (MFS) profile" evidence="6">
    <location>
        <begin position="11"/>
        <end position="456"/>
    </location>
</feature>
<feature type="transmembrane region" description="Helical" evidence="5">
    <location>
        <begin position="325"/>
        <end position="343"/>
    </location>
</feature>
<dbReference type="GeneID" id="35118799"/>
<reference evidence="8" key="1">
    <citation type="submission" date="2016-10" db="EMBL/GenBank/DDBJ databases">
        <authorList>
            <person name="Kim B.-C."/>
            <person name="Jeong H."/>
        </authorList>
    </citation>
    <scope>NUCLEOTIDE SEQUENCE [LARGE SCALE GENOMIC DNA]</scope>
    <source>
        <strain evidence="8">KB11</strain>
    </source>
</reference>
<comment type="subcellular location">
    <subcellularLocation>
        <location evidence="1">Membrane</location>
        <topology evidence="1">Multi-pass membrane protein</topology>
    </subcellularLocation>
</comment>
<feature type="transmembrane region" description="Helical" evidence="5">
    <location>
        <begin position="102"/>
        <end position="123"/>
    </location>
</feature>
<evidence type="ECO:0000259" key="6">
    <source>
        <dbReference type="PROSITE" id="PS50850"/>
    </source>
</evidence>
<dbReference type="InterPro" id="IPR036259">
    <property type="entry name" value="MFS_trans_sf"/>
</dbReference>
<feature type="transmembrane region" description="Helical" evidence="5">
    <location>
        <begin position="395"/>
        <end position="418"/>
    </location>
</feature>
<dbReference type="PANTHER" id="PTHR23501">
    <property type="entry name" value="MAJOR FACILITATOR SUPERFAMILY"/>
    <property type="match status" value="1"/>
</dbReference>
<organism evidence="7 8">
    <name type="scientific">Methanobrevibacter smithii</name>
    <dbReference type="NCBI Taxonomy" id="2173"/>
    <lineage>
        <taxon>Archaea</taxon>
        <taxon>Methanobacteriati</taxon>
        <taxon>Methanobacteriota</taxon>
        <taxon>Methanomada group</taxon>
        <taxon>Methanobacteria</taxon>
        <taxon>Methanobacteriales</taxon>
        <taxon>Methanobacteriaceae</taxon>
        <taxon>Methanobrevibacter</taxon>
    </lineage>
</organism>
<sequence length="460" mass="50102">MNANKKRDFIVITVASLATFYGAYMGNVTPVALPKMAEIFGLSNIMQNWVTNIFLLTMGVLAIPLGKLCSRYGVKKTFIYSVILMLIGSIGTPLSHTIPELLIFRVIQGIGGAGLCVDSMLIIAEAISPEKRGQALGITVSCTYIGIALAPVLGGSLTYNFGWESIFWVMIPFILLNLILLFTIKEEWFKYQNEKFDLKGSIVFAIGILLLIYGFSIFNTAIGFIITVAGVLLLILFGKIELNSKYPAYDIKLYKNKKFLSSNIASILSYIATFVVTTIVNYNFQYVRGFDSQLSGLILITFPLLMAIVAPAAGKLSDRIDPQKIATIGMIIVTVGLILLVPLDKDTSIVIVLVSLALQGIGYGLFASPNINTIMSSVPPKDTPMASSAVATMRILGQTLSTGILTVIFAIMMGNVIIQPSNYPQLISCSQITLLIITVISALCFIVCHIGYKSKDKLYF</sequence>
<feature type="transmembrane region" description="Helical" evidence="5">
    <location>
        <begin position="135"/>
        <end position="154"/>
    </location>
</feature>
<feature type="transmembrane region" description="Helical" evidence="5">
    <location>
        <begin position="78"/>
        <end position="96"/>
    </location>
</feature>
<evidence type="ECO:0000313" key="7">
    <source>
        <dbReference type="EMBL" id="ATZ59900.1"/>
    </source>
</evidence>
<dbReference type="SUPFAM" id="SSF103473">
    <property type="entry name" value="MFS general substrate transporter"/>
    <property type="match status" value="1"/>
</dbReference>
<dbReference type="GO" id="GO:0022857">
    <property type="term" value="F:transmembrane transporter activity"/>
    <property type="evidence" value="ECO:0007669"/>
    <property type="project" value="InterPro"/>
</dbReference>
<dbReference type="Proteomes" id="UP000232133">
    <property type="component" value="Chromosome"/>
</dbReference>
<proteinExistence type="predicted"/>
<dbReference type="InterPro" id="IPR011701">
    <property type="entry name" value="MFS"/>
</dbReference>
<gene>
    <name evidence="7" type="ORF">BK798_05435</name>
</gene>
<dbReference type="AlphaFoldDB" id="A0A2H4U705"/>
<keyword evidence="4 5" id="KW-0472">Membrane</keyword>
<dbReference type="Gene3D" id="1.20.1250.20">
    <property type="entry name" value="MFS general substrate transporter like domains"/>
    <property type="match status" value="2"/>
</dbReference>
<evidence type="ECO:0000256" key="5">
    <source>
        <dbReference type="SAM" id="Phobius"/>
    </source>
</evidence>
<feature type="transmembrane region" description="Helical" evidence="5">
    <location>
        <begin position="349"/>
        <end position="366"/>
    </location>
</feature>
<evidence type="ECO:0000313" key="8">
    <source>
        <dbReference type="Proteomes" id="UP000232133"/>
    </source>
</evidence>
<dbReference type="PRINTS" id="PR01036">
    <property type="entry name" value="TCRTETB"/>
</dbReference>
<keyword evidence="3 5" id="KW-1133">Transmembrane helix</keyword>
<feature type="transmembrane region" description="Helical" evidence="5">
    <location>
        <begin position="221"/>
        <end position="238"/>
    </location>
</feature>
<name>A0A2H4U705_METSM</name>
<dbReference type="InterPro" id="IPR020846">
    <property type="entry name" value="MFS_dom"/>
</dbReference>
<evidence type="ECO:0000256" key="4">
    <source>
        <dbReference type="ARBA" id="ARBA00023136"/>
    </source>
</evidence>
<feature type="transmembrane region" description="Helical" evidence="5">
    <location>
        <begin position="430"/>
        <end position="452"/>
    </location>
</feature>
<protein>
    <submittedName>
        <fullName evidence="7">MFS transporter</fullName>
    </submittedName>
</protein>
<dbReference type="RefSeq" id="WP_004035408.1">
    <property type="nucleotide sequence ID" value="NZ_CAYAST010000013.1"/>
</dbReference>
<feature type="transmembrane region" description="Helical" evidence="5">
    <location>
        <begin position="259"/>
        <end position="282"/>
    </location>
</feature>
<dbReference type="Pfam" id="PF07690">
    <property type="entry name" value="MFS_1"/>
    <property type="match status" value="2"/>
</dbReference>
<feature type="transmembrane region" description="Helical" evidence="5">
    <location>
        <begin position="196"/>
        <end position="215"/>
    </location>
</feature>
<dbReference type="PROSITE" id="PS50850">
    <property type="entry name" value="MFS"/>
    <property type="match status" value="1"/>
</dbReference>
<evidence type="ECO:0000256" key="1">
    <source>
        <dbReference type="ARBA" id="ARBA00004141"/>
    </source>
</evidence>
<accession>A0A2H4U705</accession>
<feature type="transmembrane region" description="Helical" evidence="5">
    <location>
        <begin position="166"/>
        <end position="184"/>
    </location>
</feature>